<dbReference type="AlphaFoldDB" id="A0A7Y9DIX0"/>
<sequence length="109" mass="11804">MISRRHYVAGAWALFAGAVVGTVVWPFPDTEAVALPTDDDFGYRGRKVRVTPHGREIHIVVDGTKEVHVDRGGPRGGYLTHALPFTEFASPRALARAVIDAEDGGLLLI</sequence>
<evidence type="ECO:0000256" key="1">
    <source>
        <dbReference type="SAM" id="Phobius"/>
    </source>
</evidence>
<dbReference type="Proteomes" id="UP000521922">
    <property type="component" value="Unassembled WGS sequence"/>
</dbReference>
<protein>
    <recommendedName>
        <fullName evidence="4">Tyrosinase co-factor MelC1</fullName>
    </recommendedName>
</protein>
<gene>
    <name evidence="2" type="ORF">BJ968_000554</name>
</gene>
<evidence type="ECO:0000313" key="3">
    <source>
        <dbReference type="Proteomes" id="UP000521922"/>
    </source>
</evidence>
<organism evidence="2 3">
    <name type="scientific">Kineococcus aurantiacus</name>
    <dbReference type="NCBI Taxonomy" id="37633"/>
    <lineage>
        <taxon>Bacteria</taxon>
        <taxon>Bacillati</taxon>
        <taxon>Actinomycetota</taxon>
        <taxon>Actinomycetes</taxon>
        <taxon>Kineosporiales</taxon>
        <taxon>Kineosporiaceae</taxon>
        <taxon>Kineococcus</taxon>
    </lineage>
</organism>
<keyword evidence="1" id="KW-0812">Transmembrane</keyword>
<dbReference type="RefSeq" id="WP_179749015.1">
    <property type="nucleotide sequence ID" value="NZ_BAAAGN010000038.1"/>
</dbReference>
<accession>A0A7Y9DIX0</accession>
<feature type="transmembrane region" description="Helical" evidence="1">
    <location>
        <begin position="7"/>
        <end position="27"/>
    </location>
</feature>
<keyword evidence="1" id="KW-0472">Membrane</keyword>
<keyword evidence="1" id="KW-1133">Transmembrane helix</keyword>
<keyword evidence="3" id="KW-1185">Reference proteome</keyword>
<reference evidence="2 3" key="1">
    <citation type="submission" date="2020-07" db="EMBL/GenBank/DDBJ databases">
        <title>Sequencing the genomes of 1000 actinobacteria strains.</title>
        <authorList>
            <person name="Klenk H.-P."/>
        </authorList>
    </citation>
    <scope>NUCLEOTIDE SEQUENCE [LARGE SCALE GENOMIC DNA]</scope>
    <source>
        <strain evidence="2 3">DSM 7487</strain>
    </source>
</reference>
<proteinExistence type="predicted"/>
<dbReference type="Gene3D" id="3.30.1880.10">
    <property type="entry name" value="protein ne1242 domain like"/>
    <property type="match status" value="1"/>
</dbReference>
<dbReference type="EMBL" id="JACCBB010000001">
    <property type="protein sequence ID" value="NYD21014.1"/>
    <property type="molecule type" value="Genomic_DNA"/>
</dbReference>
<evidence type="ECO:0008006" key="4">
    <source>
        <dbReference type="Google" id="ProtNLM"/>
    </source>
</evidence>
<evidence type="ECO:0000313" key="2">
    <source>
        <dbReference type="EMBL" id="NYD21014.1"/>
    </source>
</evidence>
<dbReference type="InterPro" id="IPR023199">
    <property type="entry name" value="GriE/MELC1_sf"/>
</dbReference>
<comment type="caution">
    <text evidence="2">The sequence shown here is derived from an EMBL/GenBank/DDBJ whole genome shotgun (WGS) entry which is preliminary data.</text>
</comment>
<name>A0A7Y9DIX0_9ACTN</name>